<evidence type="ECO:0000256" key="1">
    <source>
        <dbReference type="SAM" id="SignalP"/>
    </source>
</evidence>
<feature type="signal peptide" evidence="1">
    <location>
        <begin position="1"/>
        <end position="24"/>
    </location>
</feature>
<keyword evidence="1" id="KW-0732">Signal</keyword>
<keyword evidence="3" id="KW-1185">Reference proteome</keyword>
<name>A0A834W1P0_9FABA</name>
<organism evidence="2 3">
    <name type="scientific">Senna tora</name>
    <dbReference type="NCBI Taxonomy" id="362788"/>
    <lineage>
        <taxon>Eukaryota</taxon>
        <taxon>Viridiplantae</taxon>
        <taxon>Streptophyta</taxon>
        <taxon>Embryophyta</taxon>
        <taxon>Tracheophyta</taxon>
        <taxon>Spermatophyta</taxon>
        <taxon>Magnoliopsida</taxon>
        <taxon>eudicotyledons</taxon>
        <taxon>Gunneridae</taxon>
        <taxon>Pentapetalae</taxon>
        <taxon>rosids</taxon>
        <taxon>fabids</taxon>
        <taxon>Fabales</taxon>
        <taxon>Fabaceae</taxon>
        <taxon>Caesalpinioideae</taxon>
        <taxon>Cassia clade</taxon>
        <taxon>Senna</taxon>
    </lineage>
</organism>
<evidence type="ECO:0000313" key="2">
    <source>
        <dbReference type="EMBL" id="KAF7805833.1"/>
    </source>
</evidence>
<feature type="chain" id="PRO_5032715212" evidence="1">
    <location>
        <begin position="25"/>
        <end position="182"/>
    </location>
</feature>
<reference evidence="2" key="1">
    <citation type="submission" date="2020-09" db="EMBL/GenBank/DDBJ databases">
        <title>Genome-Enabled Discovery of Anthraquinone Biosynthesis in Senna tora.</title>
        <authorList>
            <person name="Kang S.-H."/>
            <person name="Pandey R.P."/>
            <person name="Lee C.-M."/>
            <person name="Sim J.-S."/>
            <person name="Jeong J.-T."/>
            <person name="Choi B.-S."/>
            <person name="Jung M."/>
            <person name="Ginzburg D."/>
            <person name="Zhao K."/>
            <person name="Won S.Y."/>
            <person name="Oh T.-J."/>
            <person name="Yu Y."/>
            <person name="Kim N.-H."/>
            <person name="Lee O.R."/>
            <person name="Lee T.-H."/>
            <person name="Bashyal P."/>
            <person name="Kim T.-S."/>
            <person name="Lee W.-H."/>
            <person name="Kawkins C."/>
            <person name="Kim C.-K."/>
            <person name="Kim J.S."/>
            <person name="Ahn B.O."/>
            <person name="Rhee S.Y."/>
            <person name="Sohng J.K."/>
        </authorList>
    </citation>
    <scope>NUCLEOTIDE SEQUENCE</scope>
    <source>
        <tissue evidence="2">Leaf</tissue>
    </source>
</reference>
<dbReference type="EMBL" id="JAAIUW010000012">
    <property type="protein sequence ID" value="KAF7805833.1"/>
    <property type="molecule type" value="Genomic_DNA"/>
</dbReference>
<comment type="caution">
    <text evidence="2">The sequence shown here is derived from an EMBL/GenBank/DDBJ whole genome shotgun (WGS) entry which is preliminary data.</text>
</comment>
<gene>
    <name evidence="2" type="ORF">G2W53_037994</name>
</gene>
<sequence>MYRRRARRESMMLLLKVLVTSIEGVDDSPSYAVATSKEGVNDAASGDKHGSMEGVDDGTSYAVQDEQEVEAGMGVIDDDTAKGTGVKELTMSHIPPGAVRARIAKTSVSDNNQDVEEVDDGEVVISLGSRTSFFPLTSLLAQCEKRQQGRARGCVEGFDDGATATSSFFLALTLLHTTIRRC</sequence>
<proteinExistence type="predicted"/>
<dbReference type="Proteomes" id="UP000634136">
    <property type="component" value="Unassembled WGS sequence"/>
</dbReference>
<dbReference type="AlphaFoldDB" id="A0A834W1P0"/>
<accession>A0A834W1P0</accession>
<evidence type="ECO:0000313" key="3">
    <source>
        <dbReference type="Proteomes" id="UP000634136"/>
    </source>
</evidence>
<protein>
    <submittedName>
        <fullName evidence="2">Uncharacterized protein</fullName>
    </submittedName>
</protein>